<dbReference type="InParanoid" id="D3B8E9"/>
<name>D3B8E9_HETP5</name>
<dbReference type="RefSeq" id="XP_020434434.1">
    <property type="nucleotide sequence ID" value="XM_020575639.1"/>
</dbReference>
<evidence type="ECO:0000313" key="2">
    <source>
        <dbReference type="Proteomes" id="UP000001396"/>
    </source>
</evidence>
<keyword evidence="2" id="KW-1185">Reference proteome</keyword>
<evidence type="ECO:0000313" key="1">
    <source>
        <dbReference type="EMBL" id="EFA82317.1"/>
    </source>
</evidence>
<dbReference type="Proteomes" id="UP000001396">
    <property type="component" value="Unassembled WGS sequence"/>
</dbReference>
<comment type="caution">
    <text evidence="1">The sequence shown here is derived from an EMBL/GenBank/DDBJ whole genome shotgun (WGS) entry which is preliminary data.</text>
</comment>
<accession>D3B8E9</accession>
<organism evidence="1 2">
    <name type="scientific">Heterostelium pallidum (strain ATCC 26659 / Pp 5 / PN500)</name>
    <name type="common">Cellular slime mold</name>
    <name type="synonym">Polysphondylium pallidum</name>
    <dbReference type="NCBI Taxonomy" id="670386"/>
    <lineage>
        <taxon>Eukaryota</taxon>
        <taxon>Amoebozoa</taxon>
        <taxon>Evosea</taxon>
        <taxon>Eumycetozoa</taxon>
        <taxon>Dictyostelia</taxon>
        <taxon>Acytosteliales</taxon>
        <taxon>Acytosteliaceae</taxon>
        <taxon>Heterostelium</taxon>
    </lineage>
</organism>
<reference evidence="1 2" key="1">
    <citation type="journal article" date="2011" name="Genome Res.">
        <title>Phylogeny-wide analysis of social amoeba genomes highlights ancient origins for complex intercellular communication.</title>
        <authorList>
            <person name="Heidel A.J."/>
            <person name="Lawal H.M."/>
            <person name="Felder M."/>
            <person name="Schilde C."/>
            <person name="Helps N.R."/>
            <person name="Tunggal B."/>
            <person name="Rivero F."/>
            <person name="John U."/>
            <person name="Schleicher M."/>
            <person name="Eichinger L."/>
            <person name="Platzer M."/>
            <person name="Noegel A.A."/>
            <person name="Schaap P."/>
            <person name="Gloeckner G."/>
        </authorList>
    </citation>
    <scope>NUCLEOTIDE SEQUENCE [LARGE SCALE GENOMIC DNA]</scope>
    <source>
        <strain evidence="2">ATCC 26659 / Pp 5 / PN500</strain>
    </source>
</reference>
<sequence length="70" mass="7975">MLLKLLFNTVPKDFVYPCRINRINSTPECHIGPTGKPVCKACALKIIKQKRRSRYQNILAGVPENSTIYN</sequence>
<dbReference type="GeneID" id="31360229"/>
<dbReference type="EMBL" id="ADBJ01000020">
    <property type="protein sequence ID" value="EFA82317.1"/>
    <property type="molecule type" value="Genomic_DNA"/>
</dbReference>
<proteinExistence type="predicted"/>
<gene>
    <name evidence="1" type="ORF">PPL_04742</name>
</gene>
<protein>
    <submittedName>
        <fullName evidence="1">Uncharacterized protein</fullName>
    </submittedName>
</protein>
<dbReference type="AlphaFoldDB" id="D3B8E9"/>